<comment type="similarity">
    <text evidence="7">Belongs to the class I-like SAM-binding methyltransferase superfamily. TrmB family.</text>
</comment>
<dbReference type="GO" id="GO:0008176">
    <property type="term" value="F:tRNA (guanine(46)-N7)-methyltransferase activity"/>
    <property type="evidence" value="ECO:0007669"/>
    <property type="project" value="UniProtKB-UniRule"/>
</dbReference>
<proteinExistence type="inferred from homology"/>
<feature type="binding site" evidence="7">
    <location>
        <position position="153"/>
    </location>
    <ligand>
        <name>substrate</name>
    </ligand>
</feature>
<dbReference type="Proteomes" id="UP000315252">
    <property type="component" value="Unassembled WGS sequence"/>
</dbReference>
<evidence type="ECO:0000256" key="7">
    <source>
        <dbReference type="HAMAP-Rule" id="MF_01057"/>
    </source>
</evidence>
<name>A0A545TRR0_9PROT</name>
<dbReference type="Gene3D" id="3.40.50.150">
    <property type="entry name" value="Vaccinia Virus protein VP39"/>
    <property type="match status" value="1"/>
</dbReference>
<dbReference type="EMBL" id="VHSH01000004">
    <property type="protein sequence ID" value="TQV79917.1"/>
    <property type="molecule type" value="Genomic_DNA"/>
</dbReference>
<feature type="binding site" evidence="7">
    <location>
        <position position="149"/>
    </location>
    <ligand>
        <name>S-adenosyl-L-methionine</name>
        <dbReference type="ChEBI" id="CHEBI:59789"/>
    </ligand>
</feature>
<evidence type="ECO:0000256" key="5">
    <source>
        <dbReference type="ARBA" id="ARBA00022691"/>
    </source>
</evidence>
<evidence type="ECO:0000256" key="4">
    <source>
        <dbReference type="ARBA" id="ARBA00022679"/>
    </source>
</evidence>
<keyword evidence="9" id="KW-1185">Reference proteome</keyword>
<protein>
    <recommendedName>
        <fullName evidence="7">tRNA (guanine-N(7)-)-methyltransferase</fullName>
        <ecNumber evidence="7">2.1.1.33</ecNumber>
    </recommendedName>
    <alternativeName>
        <fullName evidence="7">tRNA (guanine(46)-N(7))-methyltransferase</fullName>
    </alternativeName>
    <alternativeName>
        <fullName evidence="7">tRNA(m7G46)-methyltransferase</fullName>
    </alternativeName>
</protein>
<evidence type="ECO:0000256" key="1">
    <source>
        <dbReference type="ARBA" id="ARBA00000142"/>
    </source>
</evidence>
<dbReference type="PROSITE" id="PS51625">
    <property type="entry name" value="SAM_MT_TRMB"/>
    <property type="match status" value="1"/>
</dbReference>
<evidence type="ECO:0000313" key="9">
    <source>
        <dbReference type="Proteomes" id="UP000315252"/>
    </source>
</evidence>
<dbReference type="HAMAP" id="MF_01057">
    <property type="entry name" value="tRNA_methyltr_TrmB"/>
    <property type="match status" value="1"/>
</dbReference>
<dbReference type="PANTHER" id="PTHR23417:SF14">
    <property type="entry name" value="PENTACOTRIPEPTIDE-REPEAT REGION OF PRORP DOMAIN-CONTAINING PROTEIN"/>
    <property type="match status" value="1"/>
</dbReference>
<evidence type="ECO:0000256" key="6">
    <source>
        <dbReference type="ARBA" id="ARBA00022694"/>
    </source>
</evidence>
<sequence length="254" mass="29580">MSKPSHIPERQFYGRRHGRPLRAKLQALVETLLPRLRIDLPAEADRVADLPALFLEGQAPSPDHVAAPKSEFWLEIGFGGGEHLAWQAAHRPEVGFLGAEYFFNGIASLLRHIDDRRLENLRIYDGDVRDLLPRLPAASLTRVFILFPDPWPKSRHNKRRLVQDDTLDELARVLADNAELRLATDDPDYLCWMLEHLMRRRDFVWTADQAQDWRRRPEDWPETRYERKAIEAGRKPAYLKFRRLPRAAVGRAFP</sequence>
<dbReference type="UniPathway" id="UPA00989"/>
<gene>
    <name evidence="7 8" type="primary">trmB</name>
    <name evidence="8" type="ORF">FKG95_14655</name>
</gene>
<feature type="binding site" evidence="7">
    <location>
        <begin position="223"/>
        <end position="226"/>
    </location>
    <ligand>
        <name>substrate</name>
    </ligand>
</feature>
<dbReference type="EC" id="2.1.1.33" evidence="7"/>
<dbReference type="PANTHER" id="PTHR23417">
    <property type="entry name" value="3-DEOXY-D-MANNO-OCTULOSONIC-ACID TRANSFERASE/TRNA GUANINE-N 7 - -METHYLTRANSFERASE"/>
    <property type="match status" value="1"/>
</dbReference>
<feature type="region of interest" description="Interaction with RNA" evidence="7">
    <location>
        <begin position="155"/>
        <end position="160"/>
    </location>
</feature>
<organism evidence="8 9">
    <name type="scientific">Denitrobaculum tricleocarpae</name>
    <dbReference type="NCBI Taxonomy" id="2591009"/>
    <lineage>
        <taxon>Bacteria</taxon>
        <taxon>Pseudomonadati</taxon>
        <taxon>Pseudomonadota</taxon>
        <taxon>Alphaproteobacteria</taxon>
        <taxon>Rhodospirillales</taxon>
        <taxon>Rhodospirillaceae</taxon>
        <taxon>Denitrobaculum</taxon>
    </lineage>
</organism>
<dbReference type="Pfam" id="PF02390">
    <property type="entry name" value="Methyltransf_4"/>
    <property type="match status" value="1"/>
</dbReference>
<feature type="binding site" evidence="7">
    <location>
        <position position="127"/>
    </location>
    <ligand>
        <name>S-adenosyl-L-methionine</name>
        <dbReference type="ChEBI" id="CHEBI:59789"/>
    </ligand>
</feature>
<reference evidence="8 9" key="1">
    <citation type="submission" date="2019-06" db="EMBL/GenBank/DDBJ databases">
        <title>Whole genome sequence for Rhodospirillaceae sp. R148.</title>
        <authorList>
            <person name="Wang G."/>
        </authorList>
    </citation>
    <scope>NUCLEOTIDE SEQUENCE [LARGE SCALE GENOMIC DNA]</scope>
    <source>
        <strain evidence="8 9">R148</strain>
    </source>
</reference>
<dbReference type="InterPro" id="IPR029063">
    <property type="entry name" value="SAM-dependent_MTases_sf"/>
</dbReference>
<evidence type="ECO:0000256" key="3">
    <source>
        <dbReference type="ARBA" id="ARBA00022603"/>
    </source>
</evidence>
<dbReference type="GO" id="GO:0043527">
    <property type="term" value="C:tRNA methyltransferase complex"/>
    <property type="evidence" value="ECO:0007669"/>
    <property type="project" value="TreeGrafter"/>
</dbReference>
<comment type="function">
    <text evidence="2 7">Catalyzes the formation of N(7)-methylguanine at position 46 (m7G46) in tRNA.</text>
</comment>
<feature type="binding site" evidence="7">
    <location>
        <position position="185"/>
    </location>
    <ligand>
        <name>substrate</name>
    </ligand>
</feature>
<dbReference type="SUPFAM" id="SSF53335">
    <property type="entry name" value="S-adenosyl-L-methionine-dependent methyltransferases"/>
    <property type="match status" value="1"/>
</dbReference>
<evidence type="ECO:0000256" key="2">
    <source>
        <dbReference type="ARBA" id="ARBA00003015"/>
    </source>
</evidence>
<evidence type="ECO:0000313" key="8">
    <source>
        <dbReference type="EMBL" id="TQV79917.1"/>
    </source>
</evidence>
<keyword evidence="3 7" id="KW-0489">Methyltransferase</keyword>
<dbReference type="InterPro" id="IPR055361">
    <property type="entry name" value="tRNA_methyltr_TrmB_bact"/>
</dbReference>
<feature type="binding site" evidence="7">
    <location>
        <position position="75"/>
    </location>
    <ligand>
        <name>S-adenosyl-L-methionine</name>
        <dbReference type="ChEBI" id="CHEBI:59789"/>
    </ligand>
</feature>
<dbReference type="OrthoDB" id="9802090at2"/>
<feature type="binding site" evidence="7">
    <location>
        <position position="100"/>
    </location>
    <ligand>
        <name>S-adenosyl-L-methionine</name>
        <dbReference type="ChEBI" id="CHEBI:59789"/>
    </ligand>
</feature>
<keyword evidence="4 7" id="KW-0808">Transferase</keyword>
<comment type="pathway">
    <text evidence="7">tRNA modification; N(7)-methylguanine-tRNA biosynthesis.</text>
</comment>
<keyword evidence="6 7" id="KW-0819">tRNA processing</keyword>
<comment type="caution">
    <text evidence="8">The sequence shown here is derived from an EMBL/GenBank/DDBJ whole genome shotgun (WGS) entry which is preliminary data.</text>
</comment>
<keyword evidence="5 7" id="KW-0949">S-adenosyl-L-methionine</keyword>
<dbReference type="NCBIfam" id="TIGR00091">
    <property type="entry name" value="tRNA (guanosine(46)-N7)-methyltransferase TrmB"/>
    <property type="match status" value="1"/>
</dbReference>
<dbReference type="InterPro" id="IPR003358">
    <property type="entry name" value="tRNA_(Gua-N-7)_MeTrfase_Trmb"/>
</dbReference>
<accession>A0A545TRR0</accession>
<dbReference type="AlphaFoldDB" id="A0A545TRR0"/>
<comment type="catalytic activity">
    <reaction evidence="1 7">
        <text>guanosine(46) in tRNA + S-adenosyl-L-methionine = N(7)-methylguanosine(46) in tRNA + S-adenosyl-L-homocysteine</text>
        <dbReference type="Rhea" id="RHEA:42708"/>
        <dbReference type="Rhea" id="RHEA-COMP:10188"/>
        <dbReference type="Rhea" id="RHEA-COMP:10189"/>
        <dbReference type="ChEBI" id="CHEBI:57856"/>
        <dbReference type="ChEBI" id="CHEBI:59789"/>
        <dbReference type="ChEBI" id="CHEBI:74269"/>
        <dbReference type="ChEBI" id="CHEBI:74480"/>
        <dbReference type="EC" id="2.1.1.33"/>
    </reaction>
</comment>